<sequence length="84" mass="9634">MYYTPPTFDFDAAKLMQDVVALKKVIKQQDKKIEALEERLVQSEAGKHTPGNNDTPLENNEQSPDEQLLYMLQFFEFILPTADG</sequence>
<accession>A0ABY7DZR4</accession>
<proteinExistence type="predicted"/>
<organism evidence="2 3">
    <name type="scientific">Mya arenaria</name>
    <name type="common">Soft-shell clam</name>
    <dbReference type="NCBI Taxonomy" id="6604"/>
    <lineage>
        <taxon>Eukaryota</taxon>
        <taxon>Metazoa</taxon>
        <taxon>Spiralia</taxon>
        <taxon>Lophotrochozoa</taxon>
        <taxon>Mollusca</taxon>
        <taxon>Bivalvia</taxon>
        <taxon>Autobranchia</taxon>
        <taxon>Heteroconchia</taxon>
        <taxon>Euheterodonta</taxon>
        <taxon>Imparidentia</taxon>
        <taxon>Neoheterodontei</taxon>
        <taxon>Myida</taxon>
        <taxon>Myoidea</taxon>
        <taxon>Myidae</taxon>
        <taxon>Mya</taxon>
    </lineage>
</organism>
<gene>
    <name evidence="2" type="ORF">MAR_009781</name>
</gene>
<feature type="compositionally biased region" description="Polar residues" evidence="1">
    <location>
        <begin position="50"/>
        <end position="62"/>
    </location>
</feature>
<name>A0ABY7DZR4_MYAAR</name>
<protein>
    <submittedName>
        <fullName evidence="2">Uncharacterized protein</fullName>
    </submittedName>
</protein>
<keyword evidence="3" id="KW-1185">Reference proteome</keyword>
<dbReference type="EMBL" id="CP111015">
    <property type="protein sequence ID" value="WAR03223.1"/>
    <property type="molecule type" value="Genomic_DNA"/>
</dbReference>
<evidence type="ECO:0000313" key="3">
    <source>
        <dbReference type="Proteomes" id="UP001164746"/>
    </source>
</evidence>
<evidence type="ECO:0000313" key="2">
    <source>
        <dbReference type="EMBL" id="WAR03223.1"/>
    </source>
</evidence>
<reference evidence="2" key="1">
    <citation type="submission" date="2022-11" db="EMBL/GenBank/DDBJ databases">
        <title>Centuries of genome instability and evolution in soft-shell clam transmissible cancer (bioRxiv).</title>
        <authorList>
            <person name="Hart S.F.M."/>
            <person name="Yonemitsu M.A."/>
            <person name="Giersch R.M."/>
            <person name="Beal B.F."/>
            <person name="Arriagada G."/>
            <person name="Davis B.W."/>
            <person name="Ostrander E.A."/>
            <person name="Goff S.P."/>
            <person name="Metzger M.J."/>
        </authorList>
    </citation>
    <scope>NUCLEOTIDE SEQUENCE</scope>
    <source>
        <strain evidence="2">MELC-2E11</strain>
        <tissue evidence="2">Siphon/mantle</tissue>
    </source>
</reference>
<feature type="region of interest" description="Disordered" evidence="1">
    <location>
        <begin position="39"/>
        <end position="63"/>
    </location>
</feature>
<dbReference type="Proteomes" id="UP001164746">
    <property type="component" value="Chromosome 4"/>
</dbReference>
<evidence type="ECO:0000256" key="1">
    <source>
        <dbReference type="SAM" id="MobiDB-lite"/>
    </source>
</evidence>